<keyword evidence="7" id="KW-0139">CF(1)</keyword>
<keyword evidence="5" id="KW-0406">Ion transport</keyword>
<comment type="subcellular location">
    <subcellularLocation>
        <location evidence="1">Membrane</location>
        <topology evidence="1">Peripheral membrane protein</topology>
    </subcellularLocation>
</comment>
<reference evidence="9" key="1">
    <citation type="submission" date="2021-01" db="EMBL/GenBank/DDBJ databases">
        <authorList>
            <person name="Corre E."/>
            <person name="Pelletier E."/>
            <person name="Niang G."/>
            <person name="Scheremetjew M."/>
            <person name="Finn R."/>
            <person name="Kale V."/>
            <person name="Holt S."/>
            <person name="Cochrane G."/>
            <person name="Meng A."/>
            <person name="Brown T."/>
            <person name="Cohen L."/>
        </authorList>
    </citation>
    <scope>NUCLEOTIDE SEQUENCE</scope>
    <source>
        <strain evidence="9">NIES-381</strain>
    </source>
</reference>
<name>A0A7S1IX57_9EUGL</name>
<keyword evidence="4" id="KW-0375">Hydrogen ion transport</keyword>
<evidence type="ECO:0000256" key="8">
    <source>
        <dbReference type="ARBA" id="ARBA00023310"/>
    </source>
</evidence>
<dbReference type="PANTHER" id="PTHR11693">
    <property type="entry name" value="ATP SYNTHASE GAMMA CHAIN"/>
    <property type="match status" value="1"/>
</dbReference>
<keyword evidence="3" id="KW-0813">Transport</keyword>
<evidence type="ECO:0000256" key="6">
    <source>
        <dbReference type="ARBA" id="ARBA00023136"/>
    </source>
</evidence>
<organism evidence="9">
    <name type="scientific">Eutreptiella gymnastica</name>
    <dbReference type="NCBI Taxonomy" id="73025"/>
    <lineage>
        <taxon>Eukaryota</taxon>
        <taxon>Discoba</taxon>
        <taxon>Euglenozoa</taxon>
        <taxon>Euglenida</taxon>
        <taxon>Spirocuta</taxon>
        <taxon>Euglenophyceae</taxon>
        <taxon>Eutreptiales</taxon>
        <taxon>Eutreptiaceae</taxon>
        <taxon>Eutreptiella</taxon>
    </lineage>
</organism>
<evidence type="ECO:0000256" key="3">
    <source>
        <dbReference type="ARBA" id="ARBA00022448"/>
    </source>
</evidence>
<keyword evidence="6" id="KW-0472">Membrane</keyword>
<dbReference type="InterPro" id="IPR000131">
    <property type="entry name" value="ATP_synth_F1_gsu"/>
</dbReference>
<gene>
    <name evidence="9" type="ORF">EGYM00392_LOCUS36952</name>
</gene>
<evidence type="ECO:0008006" key="10">
    <source>
        <dbReference type="Google" id="ProtNLM"/>
    </source>
</evidence>
<dbReference type="Gene3D" id="3.40.1380.10">
    <property type="match status" value="1"/>
</dbReference>
<dbReference type="InterPro" id="IPR035968">
    <property type="entry name" value="ATP_synth_F1_ATPase_gsu"/>
</dbReference>
<dbReference type="Gene3D" id="1.10.287.80">
    <property type="entry name" value="ATP synthase, gamma subunit, helix hairpin domain"/>
    <property type="match status" value="1"/>
</dbReference>
<dbReference type="PRINTS" id="PR00126">
    <property type="entry name" value="ATPASEGAMMA"/>
</dbReference>
<accession>A0A7S1IX57</accession>
<dbReference type="EMBL" id="HBGA01099013">
    <property type="protein sequence ID" value="CAD9025823.1"/>
    <property type="molecule type" value="Transcribed_RNA"/>
</dbReference>
<sequence length="305" mass="34741">MPGGGTIRFWREKLAGYKKYHQIVKTIKMVTLAKYRQTVTRTRVRDQTLRYTRKVLDGPTESEDKVVANAEQLLYMPITTNRGSCGSLNSVMMNYLAEVASPKMRIIAIGKKGLDSLPKLMPDNFDRSIVNDMKQAQSFQFAAYVVDHMRTVEWDRAQIIFNRFHSASTQKIAVYNIPKYQSWKQKVEDDSAGEGKLAEEGLLQSLPMLTALGEKEEGQVEDFYDFHTALTILNAACENELSEYAARIIAVENQLSNITDLMHKADYIYNKTRKELITAELLEIISAMTAMTAGKKDGLKKEKFW</sequence>
<evidence type="ECO:0000256" key="4">
    <source>
        <dbReference type="ARBA" id="ARBA00022781"/>
    </source>
</evidence>
<evidence type="ECO:0000256" key="7">
    <source>
        <dbReference type="ARBA" id="ARBA00023196"/>
    </source>
</evidence>
<evidence type="ECO:0000256" key="5">
    <source>
        <dbReference type="ARBA" id="ARBA00023065"/>
    </source>
</evidence>
<dbReference type="GO" id="GO:0046933">
    <property type="term" value="F:proton-transporting ATP synthase activity, rotational mechanism"/>
    <property type="evidence" value="ECO:0007669"/>
    <property type="project" value="InterPro"/>
</dbReference>
<dbReference type="Pfam" id="PF00231">
    <property type="entry name" value="ATP-synt"/>
    <property type="match status" value="1"/>
</dbReference>
<evidence type="ECO:0000313" key="9">
    <source>
        <dbReference type="EMBL" id="CAD9025823.1"/>
    </source>
</evidence>
<evidence type="ECO:0000256" key="1">
    <source>
        <dbReference type="ARBA" id="ARBA00004170"/>
    </source>
</evidence>
<proteinExistence type="inferred from homology"/>
<dbReference type="PANTHER" id="PTHR11693:SF22">
    <property type="entry name" value="ATP SYNTHASE SUBUNIT GAMMA, MITOCHONDRIAL"/>
    <property type="match status" value="1"/>
</dbReference>
<dbReference type="SUPFAM" id="SSF52943">
    <property type="entry name" value="ATP synthase (F1-ATPase), gamma subunit"/>
    <property type="match status" value="1"/>
</dbReference>
<comment type="similarity">
    <text evidence="2">Belongs to the ATPase gamma chain family.</text>
</comment>
<dbReference type="AlphaFoldDB" id="A0A7S1IX57"/>
<protein>
    <recommendedName>
        <fullName evidence="10">ATP synthase subunit gamma</fullName>
    </recommendedName>
</protein>
<evidence type="ECO:0000256" key="2">
    <source>
        <dbReference type="ARBA" id="ARBA00007681"/>
    </source>
</evidence>
<keyword evidence="8" id="KW-0066">ATP synthesis</keyword>
<dbReference type="GO" id="GO:0045259">
    <property type="term" value="C:proton-transporting ATP synthase complex"/>
    <property type="evidence" value="ECO:0007669"/>
    <property type="project" value="UniProtKB-KW"/>
</dbReference>